<dbReference type="AlphaFoldDB" id="A0A166M706"/>
<dbReference type="SUPFAM" id="SSF56112">
    <property type="entry name" value="Protein kinase-like (PK-like)"/>
    <property type="match status" value="1"/>
</dbReference>
<dbReference type="PROSITE" id="PS50011">
    <property type="entry name" value="PROTEIN_KINASE_DOM"/>
    <property type="match status" value="1"/>
</dbReference>
<evidence type="ECO:0000259" key="1">
    <source>
        <dbReference type="PROSITE" id="PS50011"/>
    </source>
</evidence>
<protein>
    <submittedName>
        <fullName evidence="2">Kinase-like protein</fullName>
    </submittedName>
</protein>
<dbReference type="Pfam" id="PF00069">
    <property type="entry name" value="Pkinase"/>
    <property type="match status" value="1"/>
</dbReference>
<dbReference type="InterPro" id="IPR050235">
    <property type="entry name" value="CK1_Ser-Thr_kinase"/>
</dbReference>
<name>A0A166M706_9AGAM</name>
<dbReference type="EMBL" id="KV417531">
    <property type="protein sequence ID" value="KZP23703.1"/>
    <property type="molecule type" value="Genomic_DNA"/>
</dbReference>
<evidence type="ECO:0000313" key="3">
    <source>
        <dbReference type="Proteomes" id="UP000076532"/>
    </source>
</evidence>
<feature type="domain" description="Protein kinase" evidence="1">
    <location>
        <begin position="1"/>
        <end position="221"/>
    </location>
</feature>
<dbReference type="GO" id="GO:0004672">
    <property type="term" value="F:protein kinase activity"/>
    <property type="evidence" value="ECO:0007669"/>
    <property type="project" value="InterPro"/>
</dbReference>
<dbReference type="Proteomes" id="UP000076532">
    <property type="component" value="Unassembled WGS sequence"/>
</dbReference>
<sequence length="227" mass="25316">MYKILEYLPGIPRILSTGTKDRRPFIVMERMSITLEDYRKDDLLPKTESFIADLAGKLLKLLRSIHLRGIVHGDIKPANIGLRFHNSHVIPFVFDFGKATRWQAGAVAPPPTTMTGTLIFASVNALAGEVPSPRDDIISLVYTLIYVIAHSLPWTWDPRCTAKELSWSTRLHSIVAMKKIGTILLNGGVPDDLVDLLEHASSLQFGDIPDYAQFISVFERLAMTTSS</sequence>
<dbReference type="InterPro" id="IPR011009">
    <property type="entry name" value="Kinase-like_dom_sf"/>
</dbReference>
<reference evidence="2 3" key="1">
    <citation type="journal article" date="2016" name="Mol. Biol. Evol.">
        <title>Comparative Genomics of Early-Diverging Mushroom-Forming Fungi Provides Insights into the Origins of Lignocellulose Decay Capabilities.</title>
        <authorList>
            <person name="Nagy L.G."/>
            <person name="Riley R."/>
            <person name="Tritt A."/>
            <person name="Adam C."/>
            <person name="Daum C."/>
            <person name="Floudas D."/>
            <person name="Sun H."/>
            <person name="Yadav J.S."/>
            <person name="Pangilinan J."/>
            <person name="Larsson K.H."/>
            <person name="Matsuura K."/>
            <person name="Barry K."/>
            <person name="Labutti K."/>
            <person name="Kuo R."/>
            <person name="Ohm R.A."/>
            <person name="Bhattacharya S.S."/>
            <person name="Shirouzu T."/>
            <person name="Yoshinaga Y."/>
            <person name="Martin F.M."/>
            <person name="Grigoriev I.V."/>
            <person name="Hibbett D.S."/>
        </authorList>
    </citation>
    <scope>NUCLEOTIDE SEQUENCE [LARGE SCALE GENOMIC DNA]</scope>
    <source>
        <strain evidence="2 3">CBS 109695</strain>
    </source>
</reference>
<dbReference type="PANTHER" id="PTHR11909">
    <property type="entry name" value="CASEIN KINASE-RELATED"/>
    <property type="match status" value="1"/>
</dbReference>
<gene>
    <name evidence="2" type="ORF">FIBSPDRAFT_858298</name>
</gene>
<dbReference type="GO" id="GO:0005524">
    <property type="term" value="F:ATP binding"/>
    <property type="evidence" value="ECO:0007669"/>
    <property type="project" value="InterPro"/>
</dbReference>
<accession>A0A166M706</accession>
<dbReference type="OrthoDB" id="2605211at2759"/>
<dbReference type="InterPro" id="IPR000719">
    <property type="entry name" value="Prot_kinase_dom"/>
</dbReference>
<evidence type="ECO:0000313" key="2">
    <source>
        <dbReference type="EMBL" id="KZP23703.1"/>
    </source>
</evidence>
<proteinExistence type="predicted"/>
<keyword evidence="3" id="KW-1185">Reference proteome</keyword>
<dbReference type="STRING" id="436010.A0A166M706"/>
<organism evidence="2 3">
    <name type="scientific">Athelia psychrophila</name>
    <dbReference type="NCBI Taxonomy" id="1759441"/>
    <lineage>
        <taxon>Eukaryota</taxon>
        <taxon>Fungi</taxon>
        <taxon>Dikarya</taxon>
        <taxon>Basidiomycota</taxon>
        <taxon>Agaricomycotina</taxon>
        <taxon>Agaricomycetes</taxon>
        <taxon>Agaricomycetidae</taxon>
        <taxon>Atheliales</taxon>
        <taxon>Atheliaceae</taxon>
        <taxon>Athelia</taxon>
    </lineage>
</organism>
<dbReference type="Gene3D" id="1.10.510.10">
    <property type="entry name" value="Transferase(Phosphotransferase) domain 1"/>
    <property type="match status" value="1"/>
</dbReference>